<feature type="compositionally biased region" description="Low complexity" evidence="23">
    <location>
        <begin position="360"/>
        <end position="369"/>
    </location>
</feature>
<feature type="compositionally biased region" description="Low complexity" evidence="23">
    <location>
        <begin position="336"/>
        <end position="353"/>
    </location>
</feature>
<evidence type="ECO:0000256" key="3">
    <source>
        <dbReference type="ARBA" id="ARBA00004496"/>
    </source>
</evidence>
<feature type="coiled-coil region" evidence="22">
    <location>
        <begin position="194"/>
        <end position="221"/>
    </location>
</feature>
<dbReference type="GO" id="GO:0030100">
    <property type="term" value="P:regulation of endocytosis"/>
    <property type="evidence" value="ECO:0007669"/>
    <property type="project" value="InterPro"/>
</dbReference>
<evidence type="ECO:0000256" key="15">
    <source>
        <dbReference type="ARBA" id="ARBA00023242"/>
    </source>
</evidence>
<evidence type="ECO:0000256" key="12">
    <source>
        <dbReference type="ARBA" id="ARBA00022990"/>
    </source>
</evidence>
<dbReference type="SMART" id="SM00326">
    <property type="entry name" value="SH3"/>
    <property type="match status" value="1"/>
</dbReference>
<dbReference type="CDD" id="cd12139">
    <property type="entry name" value="SH3_Bin1"/>
    <property type="match status" value="1"/>
</dbReference>
<dbReference type="GO" id="GO:0051649">
    <property type="term" value="P:establishment of localization in cell"/>
    <property type="evidence" value="ECO:0007669"/>
    <property type="project" value="UniProtKB-ARBA"/>
</dbReference>
<evidence type="ECO:0000256" key="18">
    <source>
        <dbReference type="ARBA" id="ARBA00077838"/>
    </source>
</evidence>
<dbReference type="InterPro" id="IPR036028">
    <property type="entry name" value="SH3-like_dom_sf"/>
</dbReference>
<keyword evidence="4 21" id="KW-0728">SH3 domain</keyword>
<dbReference type="InterPro" id="IPR035471">
    <property type="entry name" value="Amphiphysin-2_SH3"/>
</dbReference>
<dbReference type="Pfam" id="PF03114">
    <property type="entry name" value="BAR"/>
    <property type="match status" value="1"/>
</dbReference>
<dbReference type="Ensembl" id="ENSPCET00000022589.1">
    <property type="protein sequence ID" value="ENSPCEP00000021846.1"/>
    <property type="gene ID" value="ENSPCEG00000016753.1"/>
</dbReference>
<dbReference type="GO" id="GO:0030424">
    <property type="term" value="C:axon"/>
    <property type="evidence" value="ECO:0007669"/>
    <property type="project" value="UniProtKB-ARBA"/>
</dbReference>
<dbReference type="Proteomes" id="UP000694393">
    <property type="component" value="Unplaced"/>
</dbReference>
<dbReference type="FunFam" id="1.20.1270.60:FF:000013">
    <property type="entry name" value="Amphiphysin isoform 2"/>
    <property type="match status" value="1"/>
</dbReference>
<evidence type="ECO:0000313" key="27">
    <source>
        <dbReference type="Proteomes" id="UP000694393"/>
    </source>
</evidence>
<dbReference type="Gene3D" id="2.30.30.40">
    <property type="entry name" value="SH3 Domains"/>
    <property type="match status" value="1"/>
</dbReference>
<accession>A0A8C8SK51</accession>
<evidence type="ECO:0000259" key="25">
    <source>
        <dbReference type="PROSITE" id="PS51021"/>
    </source>
</evidence>
<sequence length="486" mass="53295">MAELGKGVTAGKIASNVQKKLTRAQEKVLQKLGKADETKDEQFEQCVQNFNKQLTEGSKLQKDLRTYLTSVKAMHEASKKLTECLQEVYEPEWPGRDDTNKIAENNDLLWMDFHQKLVDQALLTMDTYLGQFPDIKSRIAKRGRKLVDYDSARHHFESLQTAKKKDETKIAKPVSLLEKAAPQWCQGKLQAHLVAQTNLLRNQAEEELVKAQKVFEEMNLDLQEELPSLWNSRVGFYVNTFQSIAGLEENFHKEMSKLNQNLNDVLVNLEKQHSSNAFPIKAQPSDSAPAKANKSPSPPPDGSPITSPEIKTVNHELEPSSLETPGAGIPKSPSQPAETGPAGAEQAGTEAPPAGGGAAGTEAAAGAEAAKPDSDAGPASSSLPAVVVETFPAAVNGTEESSTTSERADMPPGFLFKVQAMHDYVATDSDELQLKAGDVVLVIPFDNPEEQDDGWLMGLKEADWLQHKELDQCRGVFPENFTERVQ</sequence>
<dbReference type="InterPro" id="IPR027267">
    <property type="entry name" value="AH/BAR_dom_sf"/>
</dbReference>
<keyword evidence="5" id="KW-0217">Developmental protein</keyword>
<reference evidence="26" key="1">
    <citation type="submission" date="2025-08" db="UniProtKB">
        <authorList>
            <consortium name="Ensembl"/>
        </authorList>
    </citation>
    <scope>IDENTIFICATION</scope>
</reference>
<dbReference type="PRINTS" id="PR01251">
    <property type="entry name" value="AMPHIPHYSIN"/>
</dbReference>
<evidence type="ECO:0000259" key="24">
    <source>
        <dbReference type="PROSITE" id="PS50002"/>
    </source>
</evidence>
<feature type="compositionally biased region" description="Low complexity" evidence="23">
    <location>
        <begin position="284"/>
        <end position="295"/>
    </location>
</feature>
<evidence type="ECO:0000256" key="9">
    <source>
        <dbReference type="ARBA" id="ARBA00022583"/>
    </source>
</evidence>
<dbReference type="GO" id="GO:0006897">
    <property type="term" value="P:endocytosis"/>
    <property type="evidence" value="ECO:0007669"/>
    <property type="project" value="UniProtKB-KW"/>
</dbReference>
<dbReference type="GO" id="GO:0008021">
    <property type="term" value="C:synaptic vesicle"/>
    <property type="evidence" value="ECO:0007669"/>
    <property type="project" value="TreeGrafter"/>
</dbReference>
<feature type="region of interest" description="Disordered" evidence="23">
    <location>
        <begin position="279"/>
        <end position="382"/>
    </location>
</feature>
<dbReference type="GO" id="GO:0005634">
    <property type="term" value="C:nucleus"/>
    <property type="evidence" value="ECO:0007669"/>
    <property type="project" value="UniProtKB-SubCell"/>
</dbReference>
<evidence type="ECO:0000256" key="4">
    <source>
        <dbReference type="ARBA" id="ARBA00022443"/>
    </source>
</evidence>
<keyword evidence="6" id="KW-1003">Cell membrane</keyword>
<evidence type="ECO:0000256" key="14">
    <source>
        <dbReference type="ARBA" id="ARBA00023136"/>
    </source>
</evidence>
<keyword evidence="11" id="KW-0221">Differentiation</keyword>
<evidence type="ECO:0000313" key="26">
    <source>
        <dbReference type="Ensembl" id="ENSPCEP00000021846.1"/>
    </source>
</evidence>
<dbReference type="PANTHER" id="PTHR46514:SF4">
    <property type="entry name" value="MYC BOX-DEPENDENT-INTERACTING PROTEIN 1"/>
    <property type="match status" value="1"/>
</dbReference>
<proteinExistence type="predicted"/>
<evidence type="ECO:0000256" key="13">
    <source>
        <dbReference type="ARBA" id="ARBA00023054"/>
    </source>
</evidence>
<evidence type="ECO:0000256" key="1">
    <source>
        <dbReference type="ARBA" id="ARBA00004123"/>
    </source>
</evidence>
<evidence type="ECO:0000256" key="5">
    <source>
        <dbReference type="ARBA" id="ARBA00022473"/>
    </source>
</evidence>
<dbReference type="GO" id="GO:0048156">
    <property type="term" value="F:tau protein binding"/>
    <property type="evidence" value="ECO:0007669"/>
    <property type="project" value="TreeGrafter"/>
</dbReference>
<keyword evidence="9" id="KW-0254">Endocytosis</keyword>
<evidence type="ECO:0000256" key="16">
    <source>
        <dbReference type="ARBA" id="ARBA00024012"/>
    </source>
</evidence>
<dbReference type="GO" id="GO:0030315">
    <property type="term" value="C:T-tubule"/>
    <property type="evidence" value="ECO:0007669"/>
    <property type="project" value="UniProtKB-SubCell"/>
</dbReference>
<dbReference type="InterPro" id="IPR003023">
    <property type="entry name" value="Amphiphysin_2"/>
</dbReference>
<dbReference type="Gene3D" id="1.20.1270.60">
    <property type="entry name" value="Arfaptin homology (AH) domain/BAR domain"/>
    <property type="match status" value="1"/>
</dbReference>
<organism evidence="26 27">
    <name type="scientific">Pelusios castaneus</name>
    <name type="common">West African mud turtle</name>
    <dbReference type="NCBI Taxonomy" id="367368"/>
    <lineage>
        <taxon>Eukaryota</taxon>
        <taxon>Metazoa</taxon>
        <taxon>Chordata</taxon>
        <taxon>Craniata</taxon>
        <taxon>Vertebrata</taxon>
        <taxon>Euteleostomi</taxon>
        <taxon>Archelosauria</taxon>
        <taxon>Testudinata</taxon>
        <taxon>Testudines</taxon>
        <taxon>Pleurodira</taxon>
        <taxon>Pelomedusidae</taxon>
        <taxon>Pelusios</taxon>
    </lineage>
</organism>
<evidence type="ECO:0000256" key="6">
    <source>
        <dbReference type="ARBA" id="ARBA00022475"/>
    </source>
</evidence>
<dbReference type="InterPro" id="IPR001452">
    <property type="entry name" value="SH3_domain"/>
</dbReference>
<keyword evidence="14" id="KW-0472">Membrane</keyword>
<dbReference type="PRINTS" id="PR00452">
    <property type="entry name" value="SH3DOMAIN"/>
</dbReference>
<dbReference type="PROSITE" id="PS51021">
    <property type="entry name" value="BAR"/>
    <property type="match status" value="1"/>
</dbReference>
<evidence type="ECO:0000256" key="10">
    <source>
        <dbReference type="ARBA" id="ARBA00022753"/>
    </source>
</evidence>
<keyword evidence="8" id="KW-0597">Phosphoprotein</keyword>
<reference evidence="26" key="2">
    <citation type="submission" date="2025-09" db="UniProtKB">
        <authorList>
            <consortium name="Ensembl"/>
        </authorList>
    </citation>
    <scope>IDENTIFICATION</scope>
</reference>
<dbReference type="PANTHER" id="PTHR46514">
    <property type="entry name" value="AMPHIPHYSIN"/>
    <property type="match status" value="1"/>
</dbReference>
<evidence type="ECO:0000256" key="8">
    <source>
        <dbReference type="ARBA" id="ARBA00022553"/>
    </source>
</evidence>
<dbReference type="AlphaFoldDB" id="A0A8C8SK51"/>
<dbReference type="FunFam" id="2.30.30.40:FF:000029">
    <property type="entry name" value="myc box-dependent-interacting protein 1 isoform X2"/>
    <property type="match status" value="1"/>
</dbReference>
<feature type="domain" description="BAR" evidence="25">
    <location>
        <begin position="28"/>
        <end position="275"/>
    </location>
</feature>
<dbReference type="GO" id="GO:0030154">
    <property type="term" value="P:cell differentiation"/>
    <property type="evidence" value="ECO:0007669"/>
    <property type="project" value="UniProtKB-KW"/>
</dbReference>
<dbReference type="GO" id="GO:0005768">
    <property type="term" value="C:endosome"/>
    <property type="evidence" value="ECO:0007669"/>
    <property type="project" value="UniProtKB-SubCell"/>
</dbReference>
<protein>
    <recommendedName>
        <fullName evidence="17">Myc box-dependent-interacting protein 1</fullName>
    </recommendedName>
    <alternativeName>
        <fullName evidence="18">Amphiphysin II</fullName>
    </alternativeName>
    <alternativeName>
        <fullName evidence="20">Amphiphysin-like protein</fullName>
    </alternativeName>
    <alternativeName>
        <fullName evidence="19">Bridging integrator 1</fullName>
    </alternativeName>
</protein>
<evidence type="ECO:0000256" key="7">
    <source>
        <dbReference type="ARBA" id="ARBA00022490"/>
    </source>
</evidence>
<dbReference type="GO" id="GO:0005543">
    <property type="term" value="F:phospholipid binding"/>
    <property type="evidence" value="ECO:0007669"/>
    <property type="project" value="TreeGrafter"/>
</dbReference>
<evidence type="ECO:0000256" key="23">
    <source>
        <dbReference type="SAM" id="MobiDB-lite"/>
    </source>
</evidence>
<dbReference type="PRINTS" id="PR01253">
    <property type="entry name" value="AMPHIPHYSIN2"/>
</dbReference>
<keyword evidence="15" id="KW-0539">Nucleus</keyword>
<evidence type="ECO:0000256" key="2">
    <source>
        <dbReference type="ARBA" id="ARBA00004177"/>
    </source>
</evidence>
<dbReference type="InterPro" id="IPR004148">
    <property type="entry name" value="BAR_dom"/>
</dbReference>
<evidence type="ECO:0000256" key="19">
    <source>
        <dbReference type="ARBA" id="ARBA00080400"/>
    </source>
</evidence>
<evidence type="ECO:0000256" key="21">
    <source>
        <dbReference type="PROSITE-ProRule" id="PRU00192"/>
    </source>
</evidence>
<evidence type="ECO:0000256" key="17">
    <source>
        <dbReference type="ARBA" id="ARBA00069394"/>
    </source>
</evidence>
<keyword evidence="7" id="KW-0963">Cytoplasm</keyword>
<evidence type="ECO:0000256" key="20">
    <source>
        <dbReference type="ARBA" id="ARBA00082834"/>
    </source>
</evidence>
<dbReference type="InterPro" id="IPR003005">
    <property type="entry name" value="Amphiphysin"/>
</dbReference>
<dbReference type="SMART" id="SM00721">
    <property type="entry name" value="BAR"/>
    <property type="match status" value="1"/>
</dbReference>
<dbReference type="Pfam" id="PF14604">
    <property type="entry name" value="SH3_9"/>
    <property type="match status" value="1"/>
</dbReference>
<name>A0A8C8SK51_9SAUR</name>
<evidence type="ECO:0000256" key="22">
    <source>
        <dbReference type="SAM" id="Coils"/>
    </source>
</evidence>
<feature type="domain" description="SH3" evidence="24">
    <location>
        <begin position="413"/>
        <end position="486"/>
    </location>
</feature>
<evidence type="ECO:0000256" key="11">
    <source>
        <dbReference type="ARBA" id="ARBA00022782"/>
    </source>
</evidence>
<dbReference type="SUPFAM" id="SSF103657">
    <property type="entry name" value="BAR/IMD domain-like"/>
    <property type="match status" value="1"/>
</dbReference>
<keyword evidence="12" id="KW-0007">Acetylation</keyword>
<keyword evidence="10" id="KW-0967">Endosome</keyword>
<dbReference type="PROSITE" id="PS50002">
    <property type="entry name" value="SH3"/>
    <property type="match status" value="1"/>
</dbReference>
<keyword evidence="27" id="KW-1185">Reference proteome</keyword>
<comment type="subcellular location">
    <subcellularLocation>
        <location evidence="16">Cell membrane</location>
        <location evidence="16">Sarcolemma</location>
        <location evidence="16">T-tubule</location>
    </subcellularLocation>
    <subcellularLocation>
        <location evidence="3">Cytoplasm</location>
    </subcellularLocation>
    <subcellularLocation>
        <location evidence="2">Endosome</location>
    </subcellularLocation>
    <subcellularLocation>
        <location evidence="1">Nucleus</location>
    </subcellularLocation>
</comment>
<keyword evidence="13 22" id="KW-0175">Coiled coil</keyword>
<dbReference type="SUPFAM" id="SSF50044">
    <property type="entry name" value="SH3-domain"/>
    <property type="match status" value="1"/>
</dbReference>